<feature type="region of interest" description="Disordered" evidence="1">
    <location>
        <begin position="483"/>
        <end position="528"/>
    </location>
</feature>
<evidence type="ECO:0000256" key="1">
    <source>
        <dbReference type="SAM" id="MobiDB-lite"/>
    </source>
</evidence>
<dbReference type="AlphaFoldDB" id="A0AAE0BJA9"/>
<evidence type="ECO:0000313" key="3">
    <source>
        <dbReference type="Proteomes" id="UP001190700"/>
    </source>
</evidence>
<protein>
    <submittedName>
        <fullName evidence="2">Uncharacterized protein</fullName>
    </submittedName>
</protein>
<reference evidence="2 3" key="1">
    <citation type="journal article" date="2015" name="Genome Biol. Evol.">
        <title>Comparative Genomics of a Bacterivorous Green Alga Reveals Evolutionary Causalities and Consequences of Phago-Mixotrophic Mode of Nutrition.</title>
        <authorList>
            <person name="Burns J.A."/>
            <person name="Paasch A."/>
            <person name="Narechania A."/>
            <person name="Kim E."/>
        </authorList>
    </citation>
    <scope>NUCLEOTIDE SEQUENCE [LARGE SCALE GENOMIC DNA]</scope>
    <source>
        <strain evidence="2 3">PLY_AMNH</strain>
    </source>
</reference>
<gene>
    <name evidence="2" type="ORF">CYMTET_52323</name>
</gene>
<accession>A0AAE0BJA9</accession>
<organism evidence="2 3">
    <name type="scientific">Cymbomonas tetramitiformis</name>
    <dbReference type="NCBI Taxonomy" id="36881"/>
    <lineage>
        <taxon>Eukaryota</taxon>
        <taxon>Viridiplantae</taxon>
        <taxon>Chlorophyta</taxon>
        <taxon>Pyramimonadophyceae</taxon>
        <taxon>Pyramimonadales</taxon>
        <taxon>Pyramimonadaceae</taxon>
        <taxon>Cymbomonas</taxon>
    </lineage>
</organism>
<evidence type="ECO:0000313" key="2">
    <source>
        <dbReference type="EMBL" id="KAK3237616.1"/>
    </source>
</evidence>
<dbReference type="Proteomes" id="UP001190700">
    <property type="component" value="Unassembled WGS sequence"/>
</dbReference>
<sequence length="795" mass="86471">MPPCSHCTDQGCGHVARRLGYKFTTGSNGIYIGAQQLMIADLSGIFAVEREPVAGPPRVQFSLKGLAEDPGGGANVQLRVEHVGLKGEKGTNVPNATADEVTLDVAVLMEGVSEYTLHTGWVICKGFTFEVVRLDRSVTNGSIPLPNKLIKWLLNLLLPKLLKKHLTAVLLPELGTYFELVQEAVAVEGEFKITGPAVSMMDANLGKVSKDPLQAAALQQLKLSEEQGSAVASLFGTKLGLSRTKAKHVTISELCRYYSRYKPHRVAWAQLEALWEEAIKMHCKGASEPPTFPQLMREVKRLRRHPIKVHVALNTLHFGVSRRRHPIKVHVALNTLHFGLNLDVGIRTLGRALSRLSKKSKEKKDGGSVRSGGSENASESASEAGEDEDTAHEAISKWQEEVLDLLASVRSNLRNLDCRLHAGTTPDRIEASANNISFVGPCSLIQCAIRSKEFKLLKKDAVWRVDVDPEGVFKVALMMVNPSESPRSDPQMPSARPYASETGGGTGNRREDAPASDGSVDGVGGVVPTNERAANSELIGSYDNRESTRQCTGDAVLHGSGPGATKEDMEESTRGATIAAAEQRSRPRRTSAVGDSWLALIAVQSVNLAIKVNLEALKSRYAQAQVDGADLNSMLADVLNVNFFFAPPEDDQERAAYMLDVACSGIAQVHVAVQSITASLKWAPGFKWVLRACESRGVVKQRQARAIEFILSKFLEHLQAGNMNVLVDLDTSVSIAAPSGDMYVHFSPVQDGYDDAHHHVASFEVGFLFMNMVKHLRKASKIVSGEIFSRSSRRS</sequence>
<comment type="caution">
    <text evidence="2">The sequence shown here is derived from an EMBL/GenBank/DDBJ whole genome shotgun (WGS) entry which is preliminary data.</text>
</comment>
<feature type="region of interest" description="Disordered" evidence="1">
    <location>
        <begin position="357"/>
        <end position="392"/>
    </location>
</feature>
<keyword evidence="3" id="KW-1185">Reference proteome</keyword>
<proteinExistence type="predicted"/>
<feature type="compositionally biased region" description="Low complexity" evidence="1">
    <location>
        <begin position="371"/>
        <end position="383"/>
    </location>
</feature>
<dbReference type="EMBL" id="LGRX02034510">
    <property type="protein sequence ID" value="KAK3237616.1"/>
    <property type="molecule type" value="Genomic_DNA"/>
</dbReference>
<name>A0AAE0BJA9_9CHLO</name>